<evidence type="ECO:0000313" key="7">
    <source>
        <dbReference type="EMBL" id="CAG8732864.1"/>
    </source>
</evidence>
<feature type="domain" description="GATA-type" evidence="6">
    <location>
        <begin position="135"/>
        <end position="171"/>
    </location>
</feature>
<evidence type="ECO:0000259" key="6">
    <source>
        <dbReference type="PROSITE" id="PS50114"/>
    </source>
</evidence>
<feature type="non-terminal residue" evidence="7">
    <location>
        <position position="452"/>
    </location>
</feature>
<dbReference type="InterPro" id="IPR051140">
    <property type="entry name" value="GATA_TF"/>
</dbReference>
<evidence type="ECO:0000256" key="3">
    <source>
        <dbReference type="ARBA" id="ARBA00022833"/>
    </source>
</evidence>
<gene>
    <name evidence="7" type="ORF">AMORRO_LOCUS14157</name>
</gene>
<dbReference type="PANTHER" id="PTHR45658:SF18">
    <property type="entry name" value="PROTEIN GAT2"/>
    <property type="match status" value="1"/>
</dbReference>
<dbReference type="GO" id="GO:0008270">
    <property type="term" value="F:zinc ion binding"/>
    <property type="evidence" value="ECO:0007669"/>
    <property type="project" value="UniProtKB-KW"/>
</dbReference>
<feature type="compositionally biased region" description="Polar residues" evidence="5">
    <location>
        <begin position="96"/>
        <end position="112"/>
    </location>
</feature>
<keyword evidence="2 4" id="KW-0863">Zinc-finger</keyword>
<dbReference type="GO" id="GO:0006355">
    <property type="term" value="P:regulation of DNA-templated transcription"/>
    <property type="evidence" value="ECO:0007669"/>
    <property type="project" value="InterPro"/>
</dbReference>
<dbReference type="OrthoDB" id="2162994at2759"/>
<proteinExistence type="predicted"/>
<organism evidence="7 8">
    <name type="scientific">Acaulospora morrowiae</name>
    <dbReference type="NCBI Taxonomy" id="94023"/>
    <lineage>
        <taxon>Eukaryota</taxon>
        <taxon>Fungi</taxon>
        <taxon>Fungi incertae sedis</taxon>
        <taxon>Mucoromycota</taxon>
        <taxon>Glomeromycotina</taxon>
        <taxon>Glomeromycetes</taxon>
        <taxon>Diversisporales</taxon>
        <taxon>Acaulosporaceae</taxon>
        <taxon>Acaulospora</taxon>
    </lineage>
</organism>
<dbReference type="SMART" id="SM00401">
    <property type="entry name" value="ZnF_GATA"/>
    <property type="match status" value="1"/>
</dbReference>
<dbReference type="InterPro" id="IPR000679">
    <property type="entry name" value="Znf_GATA"/>
</dbReference>
<sequence>VLASFYLPQNEEMHVSKQEYQPVTMHLTHLTQSMWDALQKVTNDVTSVFQSMVEKIKKQPSREYLLHCLPCDYPEDLLEGVDVEVPEPPIKKAKSVQKNEGSKTNSKANPSVSKRVKPVTQVPPNVVHSPVSSSSGGNKRCAYCFTKNTPMWRRGPDGAGTLCNACGVKWKQGKILQGSNTSRTAEIVDPSPKQRKYSLSTTGNPAAPATPPKAKRKSGRSLSMSEATTATVLGVEIAASPDAALPDVTSPSRSPQHLLSTPSSSIMTQGVALPPTTVSRASSTATVSTPSTSHNPPGYPINLKLNSILFGTNGGNNYFSQPNCSAEIFENYLKIRLSKEGCEKTEIDIWKESIDFITFENERDLATGFPILSIQARVDQYISRFDQELLNPDRSDTLVMFKFINLNVNFRPASMANNGPNDNNGEYFRGGGESTDLKTFLEKWLTTGNNVI</sequence>
<dbReference type="Pfam" id="PF00320">
    <property type="entry name" value="GATA"/>
    <property type="match status" value="1"/>
</dbReference>
<name>A0A9N9IGN7_9GLOM</name>
<feature type="region of interest" description="Disordered" evidence="5">
    <location>
        <begin position="244"/>
        <end position="269"/>
    </location>
</feature>
<feature type="compositionally biased region" description="Polar residues" evidence="5">
    <location>
        <begin position="249"/>
        <end position="268"/>
    </location>
</feature>
<feature type="region of interest" description="Disordered" evidence="5">
    <location>
        <begin position="179"/>
        <end position="226"/>
    </location>
</feature>
<evidence type="ECO:0000256" key="5">
    <source>
        <dbReference type="SAM" id="MobiDB-lite"/>
    </source>
</evidence>
<comment type="caution">
    <text evidence="7">The sequence shown here is derived from an EMBL/GenBank/DDBJ whole genome shotgun (WGS) entry which is preliminary data.</text>
</comment>
<dbReference type="GO" id="GO:0043565">
    <property type="term" value="F:sequence-specific DNA binding"/>
    <property type="evidence" value="ECO:0007669"/>
    <property type="project" value="InterPro"/>
</dbReference>
<dbReference type="SUPFAM" id="SSF57716">
    <property type="entry name" value="Glucocorticoid receptor-like (DNA-binding domain)"/>
    <property type="match status" value="1"/>
</dbReference>
<dbReference type="EMBL" id="CAJVPV010026930">
    <property type="protein sequence ID" value="CAG8732864.1"/>
    <property type="molecule type" value="Genomic_DNA"/>
</dbReference>
<reference evidence="7" key="1">
    <citation type="submission" date="2021-06" db="EMBL/GenBank/DDBJ databases">
        <authorList>
            <person name="Kallberg Y."/>
            <person name="Tangrot J."/>
            <person name="Rosling A."/>
        </authorList>
    </citation>
    <scope>NUCLEOTIDE SEQUENCE</scope>
    <source>
        <strain evidence="7">CL551</strain>
    </source>
</reference>
<evidence type="ECO:0000313" key="8">
    <source>
        <dbReference type="Proteomes" id="UP000789342"/>
    </source>
</evidence>
<protein>
    <submittedName>
        <fullName evidence="7">1601_t:CDS:1</fullName>
    </submittedName>
</protein>
<feature type="non-terminal residue" evidence="7">
    <location>
        <position position="1"/>
    </location>
</feature>
<feature type="compositionally biased region" description="Low complexity" evidence="5">
    <location>
        <begin position="122"/>
        <end position="133"/>
    </location>
</feature>
<evidence type="ECO:0000256" key="4">
    <source>
        <dbReference type="PROSITE-ProRule" id="PRU00094"/>
    </source>
</evidence>
<dbReference type="CDD" id="cd00202">
    <property type="entry name" value="ZnF_GATA"/>
    <property type="match status" value="1"/>
</dbReference>
<feature type="region of interest" description="Disordered" evidence="5">
    <location>
        <begin position="89"/>
        <end position="133"/>
    </location>
</feature>
<keyword evidence="1" id="KW-0479">Metal-binding</keyword>
<dbReference type="Gene3D" id="3.30.50.10">
    <property type="entry name" value="Erythroid Transcription Factor GATA-1, subunit A"/>
    <property type="match status" value="1"/>
</dbReference>
<keyword evidence="8" id="KW-1185">Reference proteome</keyword>
<dbReference type="PROSITE" id="PS50114">
    <property type="entry name" value="GATA_ZN_FINGER_2"/>
    <property type="match status" value="1"/>
</dbReference>
<accession>A0A9N9IGN7</accession>
<dbReference type="AlphaFoldDB" id="A0A9N9IGN7"/>
<dbReference type="InterPro" id="IPR013088">
    <property type="entry name" value="Znf_NHR/GATA"/>
</dbReference>
<dbReference type="Proteomes" id="UP000789342">
    <property type="component" value="Unassembled WGS sequence"/>
</dbReference>
<dbReference type="PANTHER" id="PTHR45658">
    <property type="entry name" value="GATA TRANSCRIPTION FACTOR"/>
    <property type="match status" value="1"/>
</dbReference>
<keyword evidence="3" id="KW-0862">Zinc</keyword>
<evidence type="ECO:0000256" key="1">
    <source>
        <dbReference type="ARBA" id="ARBA00022723"/>
    </source>
</evidence>
<evidence type="ECO:0000256" key="2">
    <source>
        <dbReference type="ARBA" id="ARBA00022771"/>
    </source>
</evidence>